<keyword evidence="5" id="KW-0175">Coiled coil</keyword>
<evidence type="ECO:0000256" key="4">
    <source>
        <dbReference type="ARBA" id="ARBA00022980"/>
    </source>
</evidence>
<keyword evidence="15" id="KW-1185">Reference proteome</keyword>
<dbReference type="PANTHER" id="PTHR31761">
    <property type="entry name" value="GROWTH ARREST AND DNA DAMAGE-INDUCIBLE PROTEINS-INTERACTING PROTEIN 1 GADD45GIP1"/>
    <property type="match status" value="1"/>
</dbReference>
<dbReference type="GO" id="GO:1990904">
    <property type="term" value="C:ribonucleoprotein complex"/>
    <property type="evidence" value="ECO:0007669"/>
    <property type="project" value="UniProtKB-KW"/>
</dbReference>
<dbReference type="OrthoDB" id="6247992at2759"/>
<evidence type="ECO:0000256" key="6">
    <source>
        <dbReference type="ARBA" id="ARBA00023128"/>
    </source>
</evidence>
<evidence type="ECO:0000256" key="2">
    <source>
        <dbReference type="ARBA" id="ARBA00004173"/>
    </source>
</evidence>
<dbReference type="Proteomes" id="UP000325440">
    <property type="component" value="Unassembled WGS sequence"/>
</dbReference>
<dbReference type="Pfam" id="PF10147">
    <property type="entry name" value="CR6_interact"/>
    <property type="match status" value="1"/>
</dbReference>
<evidence type="ECO:0000313" key="14">
    <source>
        <dbReference type="EMBL" id="VVC26805.1"/>
    </source>
</evidence>
<name>A0A5E4MAB4_9HEMI</name>
<evidence type="ECO:0000256" key="10">
    <source>
        <dbReference type="ARBA" id="ARBA00030700"/>
    </source>
</evidence>
<gene>
    <name evidence="14" type="ORF">CINCED_3A019507</name>
</gene>
<keyword evidence="6" id="KW-0496">Mitochondrion</keyword>
<organism evidence="14 15">
    <name type="scientific">Cinara cedri</name>
    <dbReference type="NCBI Taxonomy" id="506608"/>
    <lineage>
        <taxon>Eukaryota</taxon>
        <taxon>Metazoa</taxon>
        <taxon>Ecdysozoa</taxon>
        <taxon>Arthropoda</taxon>
        <taxon>Hexapoda</taxon>
        <taxon>Insecta</taxon>
        <taxon>Pterygota</taxon>
        <taxon>Neoptera</taxon>
        <taxon>Paraneoptera</taxon>
        <taxon>Hemiptera</taxon>
        <taxon>Sternorrhyncha</taxon>
        <taxon>Aphidomorpha</taxon>
        <taxon>Aphidoidea</taxon>
        <taxon>Aphididae</taxon>
        <taxon>Lachninae</taxon>
        <taxon>Cinara</taxon>
    </lineage>
</organism>
<evidence type="ECO:0000256" key="8">
    <source>
        <dbReference type="ARBA" id="ARBA00023274"/>
    </source>
</evidence>
<accession>A0A5E4MAB4</accession>
<keyword evidence="7" id="KW-0539">Nucleus</keyword>
<keyword evidence="9" id="KW-0131">Cell cycle</keyword>
<reference evidence="14 15" key="1">
    <citation type="submission" date="2019-08" db="EMBL/GenBank/DDBJ databases">
        <authorList>
            <person name="Alioto T."/>
            <person name="Alioto T."/>
            <person name="Gomez Garrido J."/>
        </authorList>
    </citation>
    <scope>NUCLEOTIDE SEQUENCE [LARGE SCALE GENOMIC DNA]</scope>
</reference>
<comment type="subcellular location">
    <subcellularLocation>
        <location evidence="2">Mitochondrion</location>
    </subcellularLocation>
    <subcellularLocation>
        <location evidence="1">Nucleus</location>
    </subcellularLocation>
</comment>
<dbReference type="EMBL" id="CABPRJ010000048">
    <property type="protein sequence ID" value="VVC26805.1"/>
    <property type="molecule type" value="Genomic_DNA"/>
</dbReference>
<dbReference type="InterPro" id="IPR018472">
    <property type="entry name" value="Ribosomal_mL64"/>
</dbReference>
<dbReference type="InterPro" id="IPR043035">
    <property type="entry name" value="Ribosomal_mL64_sf"/>
</dbReference>
<dbReference type="GO" id="GO:0005634">
    <property type="term" value="C:nucleus"/>
    <property type="evidence" value="ECO:0007669"/>
    <property type="project" value="UniProtKB-SubCell"/>
</dbReference>
<evidence type="ECO:0000256" key="3">
    <source>
        <dbReference type="ARBA" id="ARBA00005421"/>
    </source>
</evidence>
<evidence type="ECO:0000256" key="7">
    <source>
        <dbReference type="ARBA" id="ARBA00023242"/>
    </source>
</evidence>
<dbReference type="GO" id="GO:0005840">
    <property type="term" value="C:ribosome"/>
    <property type="evidence" value="ECO:0007669"/>
    <property type="project" value="UniProtKB-KW"/>
</dbReference>
<evidence type="ECO:0000256" key="5">
    <source>
        <dbReference type="ARBA" id="ARBA00023054"/>
    </source>
</evidence>
<comment type="similarity">
    <text evidence="3">Belongs to the mitochondrion-specific ribosomal protein mL64 family.</text>
</comment>
<comment type="function">
    <text evidence="13">Acts as a negative regulator of G1 to S cell cycle phase progression by inhibiting cyclin-dependent kinases. Inhibitory effects are additive with GADD45 proteins but also occur in the absence of GADD45 proteins. Acts as a repressor of the orphan nuclear receptor NR4A1 by inhibiting AB domain-mediated transcriptional activity. May be involved in the hormone-mediated regulation of NR4A1 transcriptional activity. May play a role in mitochondrial protein synthesis.</text>
</comment>
<protein>
    <recommendedName>
        <fullName evidence="11">Large ribosomal subunit protein mL64</fullName>
    </recommendedName>
    <alternativeName>
        <fullName evidence="10">39S ribosomal protein L59, mitochondrial</fullName>
    </alternativeName>
    <alternativeName>
        <fullName evidence="12">Growth arrest and DNA damage-inducible proteins-interacting protein 1</fullName>
    </alternativeName>
</protein>
<keyword evidence="8" id="KW-0687">Ribonucleoprotein</keyword>
<dbReference type="AlphaFoldDB" id="A0A5E4MAB4"/>
<dbReference type="PANTHER" id="PTHR31761:SF1">
    <property type="entry name" value="LARGE RIBOSOMAL SUBUNIT PROTEIN ML64"/>
    <property type="match status" value="1"/>
</dbReference>
<sequence length="248" mass="29435">MSVVKFKLIKGFGCAGQLSKVPISQTFLKRFASTKNEIQETVIVTATVENVLSDKEVEKICNKSRLNSGHRNLVNGRLPYDHPVHRFHNTVKFKRRMYGRYGDASNIHPGLAWPTVEELNDIREYESVAYPLTIQEMQHNAIKRLQCEQQEIQMRQQKIDNNMKKLNSWINEVKEKSEKKIYEAQKSKEKRENLIEEVKKHFGYKIDPKDERFKEMLAKREKEEKKKVREEKKKIREEKLVNYLKNNE</sequence>
<dbReference type="GO" id="GO:0005739">
    <property type="term" value="C:mitochondrion"/>
    <property type="evidence" value="ECO:0007669"/>
    <property type="project" value="UniProtKB-SubCell"/>
</dbReference>
<keyword evidence="4" id="KW-0689">Ribosomal protein</keyword>
<evidence type="ECO:0000256" key="1">
    <source>
        <dbReference type="ARBA" id="ARBA00004123"/>
    </source>
</evidence>
<proteinExistence type="inferred from homology"/>
<evidence type="ECO:0000256" key="11">
    <source>
        <dbReference type="ARBA" id="ARBA00035184"/>
    </source>
</evidence>
<evidence type="ECO:0000313" key="15">
    <source>
        <dbReference type="Proteomes" id="UP000325440"/>
    </source>
</evidence>
<evidence type="ECO:0000256" key="9">
    <source>
        <dbReference type="ARBA" id="ARBA00023306"/>
    </source>
</evidence>
<evidence type="ECO:0000256" key="13">
    <source>
        <dbReference type="ARBA" id="ARBA00060144"/>
    </source>
</evidence>
<dbReference type="Gene3D" id="6.10.280.120">
    <property type="entry name" value="Growth arrest and DNA-damage-inducible proteins-interacting protein 1"/>
    <property type="match status" value="1"/>
</dbReference>
<evidence type="ECO:0000256" key="12">
    <source>
        <dbReference type="ARBA" id="ARBA00035485"/>
    </source>
</evidence>